<keyword evidence="12" id="KW-1185">Reference proteome</keyword>
<feature type="transmembrane region" description="Helical" evidence="10">
    <location>
        <begin position="266"/>
        <end position="284"/>
    </location>
</feature>
<evidence type="ECO:0000313" key="11">
    <source>
        <dbReference type="EMBL" id="KAJ3663361.1"/>
    </source>
</evidence>
<dbReference type="InterPro" id="IPR004117">
    <property type="entry name" value="7tm6_olfct_rcpt"/>
</dbReference>
<evidence type="ECO:0000256" key="3">
    <source>
        <dbReference type="ARBA" id="ARBA00022606"/>
    </source>
</evidence>
<gene>
    <name evidence="11" type="ORF">Zmor_007644</name>
</gene>
<keyword evidence="5" id="KW-0552">Olfaction</keyword>
<evidence type="ECO:0000256" key="5">
    <source>
        <dbReference type="ARBA" id="ARBA00022725"/>
    </source>
</evidence>
<protein>
    <recommendedName>
        <fullName evidence="13">Odorant receptor</fullName>
    </recommendedName>
</protein>
<name>A0AA38IXQ6_9CUCU</name>
<dbReference type="EMBL" id="JALNTZ010000002">
    <property type="protein sequence ID" value="KAJ3663361.1"/>
    <property type="molecule type" value="Genomic_DNA"/>
</dbReference>
<sequence>MFNKNPQPKHFNWKYVIRINLVCLRALGMWPEGKAGYTLTTYTFYSLLMNLFVEGHNIFQAAYISLIYQDLQALVAIFFVLVTDWNAALKIYFFVRNVRLLQHLMADLDTEEFQPKSSHQADLLKPTLNFWYRMYKMYWVITITDLFLLSAFPIIDGSYKQHRLPFWAWYPYNVTSSPLYEATYFYQVYSTWFLALGNLNMDSMTGALMMYIAAQCDLLSDNLKNLSNDDGKFNERLVLYIKHHKKIISFSNTANQFFNELTLGQFFTTCASMALAMFQLTVVGPTSSEGFSLLFYVVAMIVQNFFYCWFGNEAELRDTPSTPPVVYVFTSGVEGRL</sequence>
<keyword evidence="4 10" id="KW-0812">Transmembrane</keyword>
<keyword evidence="9" id="KW-0807">Transducer</keyword>
<keyword evidence="7 10" id="KW-0472">Membrane</keyword>
<evidence type="ECO:0000256" key="7">
    <source>
        <dbReference type="ARBA" id="ARBA00023136"/>
    </source>
</evidence>
<dbReference type="Pfam" id="PF02949">
    <property type="entry name" value="7tm_6"/>
    <property type="match status" value="1"/>
</dbReference>
<feature type="transmembrane region" description="Helical" evidence="10">
    <location>
        <begin position="73"/>
        <end position="95"/>
    </location>
</feature>
<evidence type="ECO:0000256" key="4">
    <source>
        <dbReference type="ARBA" id="ARBA00022692"/>
    </source>
</evidence>
<feature type="transmembrane region" description="Helical" evidence="10">
    <location>
        <begin position="137"/>
        <end position="155"/>
    </location>
</feature>
<dbReference type="Proteomes" id="UP001168821">
    <property type="component" value="Unassembled WGS sequence"/>
</dbReference>
<reference evidence="11" key="1">
    <citation type="journal article" date="2023" name="G3 (Bethesda)">
        <title>Whole genome assemblies of Zophobas morio and Tenebrio molitor.</title>
        <authorList>
            <person name="Kaur S."/>
            <person name="Stinson S.A."/>
            <person name="diCenzo G.C."/>
        </authorList>
    </citation>
    <scope>NUCLEOTIDE SEQUENCE</scope>
    <source>
        <strain evidence="11">QUZm001</strain>
    </source>
</reference>
<dbReference type="GO" id="GO:0005549">
    <property type="term" value="F:odorant binding"/>
    <property type="evidence" value="ECO:0007669"/>
    <property type="project" value="InterPro"/>
</dbReference>
<dbReference type="AlphaFoldDB" id="A0AA38IXQ6"/>
<comment type="caution">
    <text evidence="11">The sequence shown here is derived from an EMBL/GenBank/DDBJ whole genome shotgun (WGS) entry which is preliminary data.</text>
</comment>
<comment type="subcellular location">
    <subcellularLocation>
        <location evidence="1">Cell membrane</location>
        <topology evidence="1">Multi-pass membrane protein</topology>
    </subcellularLocation>
</comment>
<feature type="transmembrane region" description="Helical" evidence="10">
    <location>
        <begin position="290"/>
        <end position="310"/>
    </location>
</feature>
<evidence type="ECO:0000256" key="10">
    <source>
        <dbReference type="SAM" id="Phobius"/>
    </source>
</evidence>
<dbReference type="PANTHER" id="PTHR21137:SF35">
    <property type="entry name" value="ODORANT RECEPTOR 19A-RELATED"/>
    <property type="match status" value="1"/>
</dbReference>
<dbReference type="PANTHER" id="PTHR21137">
    <property type="entry name" value="ODORANT RECEPTOR"/>
    <property type="match status" value="1"/>
</dbReference>
<evidence type="ECO:0000256" key="1">
    <source>
        <dbReference type="ARBA" id="ARBA00004651"/>
    </source>
</evidence>
<feature type="transmembrane region" description="Helical" evidence="10">
    <location>
        <begin position="184"/>
        <end position="201"/>
    </location>
</feature>
<dbReference type="GO" id="GO:0007165">
    <property type="term" value="P:signal transduction"/>
    <property type="evidence" value="ECO:0007669"/>
    <property type="project" value="UniProtKB-KW"/>
</dbReference>
<evidence type="ECO:0008006" key="13">
    <source>
        <dbReference type="Google" id="ProtNLM"/>
    </source>
</evidence>
<evidence type="ECO:0000256" key="2">
    <source>
        <dbReference type="ARBA" id="ARBA00022475"/>
    </source>
</evidence>
<keyword evidence="6 10" id="KW-1133">Transmembrane helix</keyword>
<proteinExistence type="predicted"/>
<accession>A0AA38IXQ6</accession>
<dbReference type="GO" id="GO:0004984">
    <property type="term" value="F:olfactory receptor activity"/>
    <property type="evidence" value="ECO:0007669"/>
    <property type="project" value="InterPro"/>
</dbReference>
<keyword evidence="3" id="KW-0716">Sensory transduction</keyword>
<keyword evidence="2" id="KW-1003">Cell membrane</keyword>
<organism evidence="11 12">
    <name type="scientific">Zophobas morio</name>
    <dbReference type="NCBI Taxonomy" id="2755281"/>
    <lineage>
        <taxon>Eukaryota</taxon>
        <taxon>Metazoa</taxon>
        <taxon>Ecdysozoa</taxon>
        <taxon>Arthropoda</taxon>
        <taxon>Hexapoda</taxon>
        <taxon>Insecta</taxon>
        <taxon>Pterygota</taxon>
        <taxon>Neoptera</taxon>
        <taxon>Endopterygota</taxon>
        <taxon>Coleoptera</taxon>
        <taxon>Polyphaga</taxon>
        <taxon>Cucujiformia</taxon>
        <taxon>Tenebrionidae</taxon>
        <taxon>Zophobas</taxon>
    </lineage>
</organism>
<feature type="transmembrane region" description="Helical" evidence="10">
    <location>
        <begin position="35"/>
        <end position="53"/>
    </location>
</feature>
<keyword evidence="8" id="KW-0675">Receptor</keyword>
<dbReference type="GO" id="GO:0005886">
    <property type="term" value="C:plasma membrane"/>
    <property type="evidence" value="ECO:0007669"/>
    <property type="project" value="UniProtKB-SubCell"/>
</dbReference>
<evidence type="ECO:0000256" key="9">
    <source>
        <dbReference type="ARBA" id="ARBA00023224"/>
    </source>
</evidence>
<evidence type="ECO:0000313" key="12">
    <source>
        <dbReference type="Proteomes" id="UP001168821"/>
    </source>
</evidence>
<evidence type="ECO:0000256" key="6">
    <source>
        <dbReference type="ARBA" id="ARBA00022989"/>
    </source>
</evidence>
<evidence type="ECO:0000256" key="8">
    <source>
        <dbReference type="ARBA" id="ARBA00023170"/>
    </source>
</evidence>